<evidence type="ECO:0000313" key="9">
    <source>
        <dbReference type="EMBL" id="CAG8620641.1"/>
    </source>
</evidence>
<keyword evidence="5" id="KW-0119">Carbohydrate metabolism</keyword>
<dbReference type="PANTHER" id="PTHR46471">
    <property type="entry name" value="CHITIN DEACETYLASE"/>
    <property type="match status" value="1"/>
</dbReference>
<dbReference type="Proteomes" id="UP000789508">
    <property type="component" value="Unassembled WGS sequence"/>
</dbReference>
<evidence type="ECO:0000256" key="1">
    <source>
        <dbReference type="ARBA" id="ARBA00001941"/>
    </source>
</evidence>
<dbReference type="GO" id="GO:0016810">
    <property type="term" value="F:hydrolase activity, acting on carbon-nitrogen (but not peptide) bonds"/>
    <property type="evidence" value="ECO:0007669"/>
    <property type="project" value="InterPro"/>
</dbReference>
<dbReference type="GO" id="GO:0005975">
    <property type="term" value="P:carbohydrate metabolic process"/>
    <property type="evidence" value="ECO:0007669"/>
    <property type="project" value="InterPro"/>
</dbReference>
<evidence type="ECO:0000256" key="6">
    <source>
        <dbReference type="SAM" id="MobiDB-lite"/>
    </source>
</evidence>
<gene>
    <name evidence="9" type="ORF">ALEPTO_LOCUS8951</name>
</gene>
<proteinExistence type="predicted"/>
<dbReference type="EMBL" id="CAJVPS010005986">
    <property type="protein sequence ID" value="CAG8620641.1"/>
    <property type="molecule type" value="Genomic_DNA"/>
</dbReference>
<dbReference type="InterPro" id="IPR011330">
    <property type="entry name" value="Glyco_hydro/deAcase_b/a-brl"/>
</dbReference>
<evidence type="ECO:0000256" key="5">
    <source>
        <dbReference type="ARBA" id="ARBA00023277"/>
    </source>
</evidence>
<evidence type="ECO:0000256" key="3">
    <source>
        <dbReference type="ARBA" id="ARBA00022729"/>
    </source>
</evidence>
<evidence type="ECO:0000256" key="2">
    <source>
        <dbReference type="ARBA" id="ARBA00022723"/>
    </source>
</evidence>
<accession>A0A9N9CYC3</accession>
<evidence type="ECO:0000256" key="4">
    <source>
        <dbReference type="ARBA" id="ARBA00022801"/>
    </source>
</evidence>
<protein>
    <submittedName>
        <fullName evidence="9">10254_t:CDS:1</fullName>
    </submittedName>
</protein>
<dbReference type="PANTHER" id="PTHR46471:SF4">
    <property type="entry name" value="CHITIN DEACETYLASE"/>
    <property type="match status" value="1"/>
</dbReference>
<dbReference type="Pfam" id="PF01522">
    <property type="entry name" value="Polysacc_deac_1"/>
    <property type="match status" value="1"/>
</dbReference>
<comment type="cofactor">
    <cofactor evidence="1">
        <name>Co(2+)</name>
        <dbReference type="ChEBI" id="CHEBI:48828"/>
    </cofactor>
</comment>
<keyword evidence="10" id="KW-1185">Reference proteome</keyword>
<feature type="chain" id="PRO_5040221253" evidence="7">
    <location>
        <begin position="23"/>
        <end position="313"/>
    </location>
</feature>
<dbReference type="AlphaFoldDB" id="A0A9N9CYC3"/>
<feature type="signal peptide" evidence="7">
    <location>
        <begin position="1"/>
        <end position="22"/>
    </location>
</feature>
<dbReference type="SUPFAM" id="SSF88713">
    <property type="entry name" value="Glycoside hydrolase/deacetylase"/>
    <property type="match status" value="1"/>
</dbReference>
<feature type="domain" description="NodB homology" evidence="8">
    <location>
        <begin position="36"/>
        <end position="227"/>
    </location>
</feature>
<dbReference type="GO" id="GO:0046872">
    <property type="term" value="F:metal ion binding"/>
    <property type="evidence" value="ECO:0007669"/>
    <property type="project" value="UniProtKB-KW"/>
</dbReference>
<reference evidence="9" key="1">
    <citation type="submission" date="2021-06" db="EMBL/GenBank/DDBJ databases">
        <authorList>
            <person name="Kallberg Y."/>
            <person name="Tangrot J."/>
            <person name="Rosling A."/>
        </authorList>
    </citation>
    <scope>NUCLEOTIDE SEQUENCE</scope>
    <source>
        <strain evidence="9">FL130A</strain>
    </source>
</reference>
<comment type="caution">
    <text evidence="9">The sequence shown here is derived from an EMBL/GenBank/DDBJ whole genome shotgun (WGS) entry which is preliminary data.</text>
</comment>
<dbReference type="InterPro" id="IPR002509">
    <property type="entry name" value="NODB_dom"/>
</dbReference>
<sequence length="313" mass="34369">MNDNIFIKVIIFFVHLFPVIYSQNASTYIYSCNRPGVVALTYDDGPSQFTPRLLQTLKSKGVNATFFVLGVAIIKNGPDALKAAYKGGHQIALHTNTHPHLDSLSKAAQITEMTNVQQVVYDSIGVIPFYMRPPYGECGSECKQTMRSLNYIVTLWNDDSNDWRVGSETGNKQPQTTLHFKNLYGPIAKANPKTDSFIILQHDTDETTVNLAPDIIDAIKEKGFTFDTVAGCIGNNTPPPYKKNNNDSIANYGNNVTNLSLNNTTNSNITNSSNNATDSNITNSSSIHTSFATRLINDYILAIAGISITLGFL</sequence>
<evidence type="ECO:0000313" key="10">
    <source>
        <dbReference type="Proteomes" id="UP000789508"/>
    </source>
</evidence>
<name>A0A9N9CYC3_9GLOM</name>
<keyword evidence="4" id="KW-0378">Hydrolase</keyword>
<organism evidence="9 10">
    <name type="scientific">Ambispora leptoticha</name>
    <dbReference type="NCBI Taxonomy" id="144679"/>
    <lineage>
        <taxon>Eukaryota</taxon>
        <taxon>Fungi</taxon>
        <taxon>Fungi incertae sedis</taxon>
        <taxon>Mucoromycota</taxon>
        <taxon>Glomeromycotina</taxon>
        <taxon>Glomeromycetes</taxon>
        <taxon>Archaeosporales</taxon>
        <taxon>Ambisporaceae</taxon>
        <taxon>Ambispora</taxon>
    </lineage>
</organism>
<dbReference type="PROSITE" id="PS51677">
    <property type="entry name" value="NODB"/>
    <property type="match status" value="1"/>
</dbReference>
<keyword evidence="3 7" id="KW-0732">Signal</keyword>
<evidence type="ECO:0000256" key="7">
    <source>
        <dbReference type="SAM" id="SignalP"/>
    </source>
</evidence>
<dbReference type="Gene3D" id="3.20.20.370">
    <property type="entry name" value="Glycoside hydrolase/deacetylase"/>
    <property type="match status" value="1"/>
</dbReference>
<feature type="region of interest" description="Disordered" evidence="6">
    <location>
        <begin position="263"/>
        <end position="283"/>
    </location>
</feature>
<dbReference type="OrthoDB" id="407355at2759"/>
<keyword evidence="2" id="KW-0479">Metal-binding</keyword>
<evidence type="ECO:0000259" key="8">
    <source>
        <dbReference type="PROSITE" id="PS51677"/>
    </source>
</evidence>